<dbReference type="SUPFAM" id="SSF52833">
    <property type="entry name" value="Thioredoxin-like"/>
    <property type="match status" value="1"/>
</dbReference>
<dbReference type="InterPro" id="IPR036249">
    <property type="entry name" value="Thioredoxin-like_sf"/>
</dbReference>
<dbReference type="PROSITE" id="PS51352">
    <property type="entry name" value="THIOREDOXIN_2"/>
    <property type="match status" value="1"/>
</dbReference>
<dbReference type="InterPro" id="IPR000889">
    <property type="entry name" value="Glutathione_peroxidase"/>
</dbReference>
<evidence type="ECO:0000256" key="1">
    <source>
        <dbReference type="ARBA" id="ARBA00006926"/>
    </source>
</evidence>
<dbReference type="PANTHER" id="PTHR11592">
    <property type="entry name" value="GLUTATHIONE PEROXIDASE"/>
    <property type="match status" value="1"/>
</dbReference>
<dbReference type="GO" id="GO:0004601">
    <property type="term" value="F:peroxidase activity"/>
    <property type="evidence" value="ECO:0007669"/>
    <property type="project" value="UniProtKB-KW"/>
</dbReference>
<dbReference type="GO" id="GO:0034599">
    <property type="term" value="P:cellular response to oxidative stress"/>
    <property type="evidence" value="ECO:0007669"/>
    <property type="project" value="TreeGrafter"/>
</dbReference>
<organism evidence="7 8">
    <name type="scientific">Naegleria lovaniensis</name>
    <name type="common">Amoeba</name>
    <dbReference type="NCBI Taxonomy" id="51637"/>
    <lineage>
        <taxon>Eukaryota</taxon>
        <taxon>Discoba</taxon>
        <taxon>Heterolobosea</taxon>
        <taxon>Tetramitia</taxon>
        <taxon>Eutetramitia</taxon>
        <taxon>Vahlkampfiidae</taxon>
        <taxon>Naegleria</taxon>
    </lineage>
</organism>
<dbReference type="InterPro" id="IPR029759">
    <property type="entry name" value="GPX_AS"/>
</dbReference>
<dbReference type="RefSeq" id="XP_044550111.1">
    <property type="nucleotide sequence ID" value="XM_044691996.1"/>
</dbReference>
<dbReference type="Gene3D" id="3.40.30.10">
    <property type="entry name" value="Glutaredoxin"/>
    <property type="match status" value="1"/>
</dbReference>
<evidence type="ECO:0000256" key="4">
    <source>
        <dbReference type="PIRSR" id="PIRSR000303-1"/>
    </source>
</evidence>
<comment type="similarity">
    <text evidence="1 5">Belongs to the glutathione peroxidase family.</text>
</comment>
<comment type="caution">
    <text evidence="7">The sequence shown here is derived from an EMBL/GenBank/DDBJ whole genome shotgun (WGS) entry which is preliminary data.</text>
</comment>
<dbReference type="PROSITE" id="PS00460">
    <property type="entry name" value="GLUTATHIONE_PEROXID_1"/>
    <property type="match status" value="1"/>
</dbReference>
<feature type="domain" description="Thioredoxin" evidence="6">
    <location>
        <begin position="76"/>
        <end position="240"/>
    </location>
</feature>
<feature type="active site" evidence="4">
    <location>
        <position position="114"/>
    </location>
</feature>
<gene>
    <name evidence="7" type="ORF">C9374_002564</name>
</gene>
<dbReference type="GeneID" id="68095020"/>
<dbReference type="Pfam" id="PF00255">
    <property type="entry name" value="GSHPx"/>
    <property type="match status" value="1"/>
</dbReference>
<dbReference type="PANTHER" id="PTHR11592:SF78">
    <property type="entry name" value="GLUTATHIONE PEROXIDASE"/>
    <property type="match status" value="1"/>
</dbReference>
<keyword evidence="2 5" id="KW-0575">Peroxidase</keyword>
<reference evidence="7 8" key="1">
    <citation type="journal article" date="2018" name="BMC Genomics">
        <title>The genome of Naegleria lovaniensis, the basis for a comparative approach to unravel pathogenicity factors of the human pathogenic amoeba N. fowleri.</title>
        <authorList>
            <person name="Liechti N."/>
            <person name="Schurch N."/>
            <person name="Bruggmann R."/>
            <person name="Wittwer M."/>
        </authorList>
    </citation>
    <scope>NUCLEOTIDE SEQUENCE [LARGE SCALE GENOMIC DNA]</scope>
    <source>
        <strain evidence="7 8">ATCC 30569</strain>
    </source>
</reference>
<dbReference type="PRINTS" id="PR01011">
    <property type="entry name" value="GLUTPROXDASE"/>
</dbReference>
<evidence type="ECO:0000259" key="6">
    <source>
        <dbReference type="PROSITE" id="PS51352"/>
    </source>
</evidence>
<evidence type="ECO:0000256" key="5">
    <source>
        <dbReference type="RuleBase" id="RU000499"/>
    </source>
</evidence>
<protein>
    <recommendedName>
        <fullName evidence="5">Glutathione peroxidase</fullName>
    </recommendedName>
</protein>
<accession>A0AA88GTR3</accession>
<name>A0AA88GTR3_NAELO</name>
<evidence type="ECO:0000256" key="2">
    <source>
        <dbReference type="ARBA" id="ARBA00022559"/>
    </source>
</evidence>
<evidence type="ECO:0000256" key="3">
    <source>
        <dbReference type="ARBA" id="ARBA00023002"/>
    </source>
</evidence>
<dbReference type="InterPro" id="IPR013766">
    <property type="entry name" value="Thioredoxin_domain"/>
</dbReference>
<dbReference type="CDD" id="cd00340">
    <property type="entry name" value="GSH_Peroxidase"/>
    <property type="match status" value="1"/>
</dbReference>
<dbReference type="AlphaFoldDB" id="A0AA88GTR3"/>
<evidence type="ECO:0000313" key="8">
    <source>
        <dbReference type="Proteomes" id="UP000816034"/>
    </source>
</evidence>
<dbReference type="Proteomes" id="UP000816034">
    <property type="component" value="Unassembled WGS sequence"/>
</dbReference>
<keyword evidence="8" id="KW-1185">Reference proteome</keyword>
<evidence type="ECO:0000313" key="7">
    <source>
        <dbReference type="EMBL" id="KAG2386118.1"/>
    </source>
</evidence>
<dbReference type="FunFam" id="3.40.30.10:FF:000010">
    <property type="entry name" value="Glutathione peroxidase"/>
    <property type="match status" value="1"/>
</dbReference>
<keyword evidence="3 5" id="KW-0560">Oxidoreductase</keyword>
<proteinExistence type="inferred from homology"/>
<dbReference type="PROSITE" id="PS51355">
    <property type="entry name" value="GLUTATHIONE_PEROXID_3"/>
    <property type="match status" value="1"/>
</dbReference>
<sequence length="240" mass="26866">MNFHQLPTSRWIKSVLVPIISLKGIKNHQVSLVQFKTSSKTSSSSFLVNFLNINRGPQLFMNYHQSCGFRNQSTTDTASPSLYDLTARDIHGKDYSLSDLKGKVCLIVNTASSCGFTKQFEELQQLYDKYGGSGKFEIIAFPSNSFNQETGSNEQVCQFAKSKFNVTFKIMEKIDVNGDSTHPVYQYLKEKGPSGLLGTTAIKWNFTKFLIDKNGKIIARYAPTTAPSSITKDIEKALEQ</sequence>
<dbReference type="EMBL" id="PYSW02000016">
    <property type="protein sequence ID" value="KAG2386118.1"/>
    <property type="molecule type" value="Genomic_DNA"/>
</dbReference>